<dbReference type="RefSeq" id="WP_406645040.1">
    <property type="nucleotide sequence ID" value="NZ_CP123584.1"/>
</dbReference>
<gene>
    <name evidence="2" type="ORF">QEZ52_14125</name>
</gene>
<dbReference type="Proteomes" id="UP001623232">
    <property type="component" value="Chromosome"/>
</dbReference>
<dbReference type="EC" id="2.1.-.-" evidence="2"/>
<keyword evidence="2" id="KW-0489">Methyltransferase</keyword>
<reference evidence="2 3" key="1">
    <citation type="submission" date="2023-04" db="EMBL/GenBank/DDBJ databases">
        <title>Complete genome sequence of Alisedimentitalea scapharcae.</title>
        <authorList>
            <person name="Rong J.-C."/>
            <person name="Yi M.-L."/>
            <person name="Zhao Q."/>
        </authorList>
    </citation>
    <scope>NUCLEOTIDE SEQUENCE [LARGE SCALE GENOMIC DNA]</scope>
    <source>
        <strain evidence="2 3">KCTC 42119</strain>
    </source>
</reference>
<dbReference type="InterPro" id="IPR041698">
    <property type="entry name" value="Methyltransf_25"/>
</dbReference>
<proteinExistence type="predicted"/>
<dbReference type="SUPFAM" id="SSF53335">
    <property type="entry name" value="S-adenosyl-L-methionine-dependent methyltransferases"/>
    <property type="match status" value="1"/>
</dbReference>
<dbReference type="Pfam" id="PF13649">
    <property type="entry name" value="Methyltransf_25"/>
    <property type="match status" value="1"/>
</dbReference>
<evidence type="ECO:0000313" key="2">
    <source>
        <dbReference type="EMBL" id="WZK87736.1"/>
    </source>
</evidence>
<dbReference type="CDD" id="cd02440">
    <property type="entry name" value="AdoMet_MTases"/>
    <property type="match status" value="1"/>
</dbReference>
<dbReference type="EMBL" id="CP123584">
    <property type="protein sequence ID" value="WZK87736.1"/>
    <property type="molecule type" value="Genomic_DNA"/>
</dbReference>
<evidence type="ECO:0000313" key="3">
    <source>
        <dbReference type="Proteomes" id="UP001623232"/>
    </source>
</evidence>
<keyword evidence="3" id="KW-1185">Reference proteome</keyword>
<dbReference type="GO" id="GO:0008168">
    <property type="term" value="F:methyltransferase activity"/>
    <property type="evidence" value="ECO:0007669"/>
    <property type="project" value="UniProtKB-KW"/>
</dbReference>
<dbReference type="InterPro" id="IPR029063">
    <property type="entry name" value="SAM-dependent_MTases_sf"/>
</dbReference>
<keyword evidence="2" id="KW-0808">Transferase</keyword>
<evidence type="ECO:0000259" key="1">
    <source>
        <dbReference type="Pfam" id="PF13649"/>
    </source>
</evidence>
<sequence length="199" mass="22059">MWEERYSAAEDYVFGTAPALFLTDHADYLKPGLSALAVADGEGRNSVYMAERGLTVTALEFAPTAIARARTLAAERNVSVDFQQSDILRRDWEADAYDLVVGVFIQFVGPDDRKTQFDGMKHSTKPGGLILLHGYTPKQLEFGTGGPPFGENMYTEDQLRADFSDWEILECRAYEREVQEGRGHSGMSALIDLVAQKPG</sequence>
<feature type="domain" description="Methyltransferase" evidence="1">
    <location>
        <begin position="36"/>
        <end position="128"/>
    </location>
</feature>
<protein>
    <submittedName>
        <fullName evidence="2">Class I SAM-dependent methyltransferase</fullName>
        <ecNumber evidence="2">2.1.-.-</ecNumber>
    </submittedName>
</protein>
<organism evidence="2 3">
    <name type="scientific">Aliisedimentitalea scapharcae</name>
    <dbReference type="NCBI Taxonomy" id="1524259"/>
    <lineage>
        <taxon>Bacteria</taxon>
        <taxon>Pseudomonadati</taxon>
        <taxon>Pseudomonadota</taxon>
        <taxon>Alphaproteobacteria</taxon>
        <taxon>Rhodobacterales</taxon>
        <taxon>Roseobacteraceae</taxon>
        <taxon>Aliisedimentitalea</taxon>
    </lineage>
</organism>
<dbReference type="GO" id="GO:0032259">
    <property type="term" value="P:methylation"/>
    <property type="evidence" value="ECO:0007669"/>
    <property type="project" value="UniProtKB-KW"/>
</dbReference>
<accession>A0ABZ2XNT7</accession>
<name>A0ABZ2XNT7_9RHOB</name>
<dbReference type="Gene3D" id="3.40.50.150">
    <property type="entry name" value="Vaccinia Virus protein VP39"/>
    <property type="match status" value="1"/>
</dbReference>